<feature type="non-terminal residue" evidence="2">
    <location>
        <position position="1"/>
    </location>
</feature>
<feature type="compositionally biased region" description="Low complexity" evidence="1">
    <location>
        <begin position="64"/>
        <end position="80"/>
    </location>
</feature>
<dbReference type="EMBL" id="AHIV02002376">
    <property type="protein sequence ID" value="RQX66522.1"/>
    <property type="molecule type" value="Genomic_DNA"/>
</dbReference>
<comment type="caution">
    <text evidence="2">The sequence shown here is derived from an EMBL/GenBank/DDBJ whole genome shotgun (WGS) entry which is preliminary data.</text>
</comment>
<evidence type="ECO:0000313" key="2">
    <source>
        <dbReference type="EMBL" id="RQX66522.1"/>
    </source>
</evidence>
<evidence type="ECO:0000313" key="3">
    <source>
        <dbReference type="Proteomes" id="UP000284452"/>
    </source>
</evidence>
<proteinExistence type="predicted"/>
<organism evidence="2 3">
    <name type="scientific">Toxoplasma gondii CAST</name>
    <dbReference type="NCBI Taxonomy" id="943122"/>
    <lineage>
        <taxon>Eukaryota</taxon>
        <taxon>Sar</taxon>
        <taxon>Alveolata</taxon>
        <taxon>Apicomplexa</taxon>
        <taxon>Conoidasida</taxon>
        <taxon>Coccidia</taxon>
        <taxon>Eucoccidiorida</taxon>
        <taxon>Eimeriorina</taxon>
        <taxon>Sarcocystidae</taxon>
        <taxon>Toxoplasma</taxon>
    </lineage>
</organism>
<name>A0A425HLK2_TOXGO</name>
<accession>A0A425HLK2</accession>
<feature type="region of interest" description="Disordered" evidence="1">
    <location>
        <begin position="1"/>
        <end position="121"/>
    </location>
</feature>
<gene>
    <name evidence="2" type="ORF">TGCAST_390420</name>
</gene>
<reference evidence="2 3" key="1">
    <citation type="submission" date="2017-10" db="EMBL/GenBank/DDBJ databases">
        <authorList>
            <person name="Sibley D."/>
            <person name="Venepally P."/>
            <person name="Karamycheva S."/>
            <person name="Hadjithomas M."/>
            <person name="Khan A."/>
            <person name="Brunk B."/>
            <person name="Roos D."/>
            <person name="Caler E."/>
            <person name="Lorenzi H."/>
        </authorList>
    </citation>
    <scope>NUCLEOTIDE SEQUENCE [LARGE SCALE GENOMIC DNA]</scope>
    <source>
        <strain evidence="2 3">CAST</strain>
    </source>
</reference>
<dbReference type="Proteomes" id="UP000284452">
    <property type="component" value="Unassembled WGS sequence"/>
</dbReference>
<sequence length="195" mass="21053">PPRRRLVESMPSHSSSSIRRGGDSNVLLPEAEGGSTQEGAVEGPLPQEWRQPPPKPPRRRLVESMRSNSSSSIRRGGESIVPGPENVANDEGGSPSDDLKIVQPEDVPPGGPGPKAPGVGTRMRNWVRRVPNIDLQPPRQVVGRMGRFVGGARRAVGRGWRRFTTGMAGVTDRVRGRLAARKSFGFRNEEAAGQS</sequence>
<protein>
    <submittedName>
        <fullName evidence="2">Uncharacterized protein</fullName>
    </submittedName>
</protein>
<dbReference type="AlphaFoldDB" id="A0A425HLK2"/>
<dbReference type="VEuPathDB" id="ToxoDB:TGCAST_390420"/>
<feature type="compositionally biased region" description="Pro residues" evidence="1">
    <location>
        <begin position="106"/>
        <end position="115"/>
    </location>
</feature>
<evidence type="ECO:0000256" key="1">
    <source>
        <dbReference type="SAM" id="MobiDB-lite"/>
    </source>
</evidence>